<dbReference type="Proteomes" id="UP001472677">
    <property type="component" value="Unassembled WGS sequence"/>
</dbReference>
<comment type="caution">
    <text evidence="7">The sequence shown here is derived from an EMBL/GenBank/DDBJ whole genome shotgun (WGS) entry which is preliminary data.</text>
</comment>
<dbReference type="PANTHER" id="PTHR10131">
    <property type="entry name" value="TNF RECEPTOR ASSOCIATED FACTOR"/>
    <property type="match status" value="1"/>
</dbReference>
<dbReference type="PANTHER" id="PTHR10131:SF161">
    <property type="entry name" value="F26K24.24 PROTEIN"/>
    <property type="match status" value="1"/>
</dbReference>
<gene>
    <name evidence="7" type="ORF">V6N12_031084</name>
</gene>
<keyword evidence="2 4" id="KW-0863">Zinc-finger</keyword>
<name>A0ABR2E7W3_9ROSI</name>
<evidence type="ECO:0000313" key="8">
    <source>
        <dbReference type="Proteomes" id="UP001472677"/>
    </source>
</evidence>
<evidence type="ECO:0000313" key="7">
    <source>
        <dbReference type="EMBL" id="KAK8554108.1"/>
    </source>
</evidence>
<evidence type="ECO:0000259" key="6">
    <source>
        <dbReference type="PROSITE" id="PS50145"/>
    </source>
</evidence>
<evidence type="ECO:0000256" key="2">
    <source>
        <dbReference type="ARBA" id="ARBA00022771"/>
    </source>
</evidence>
<dbReference type="InterPro" id="IPR013083">
    <property type="entry name" value="Znf_RING/FYVE/PHD"/>
</dbReference>
<keyword evidence="3 4" id="KW-0862">Zinc</keyword>
<keyword evidence="8" id="KW-1185">Reference proteome</keyword>
<evidence type="ECO:0000256" key="1">
    <source>
        <dbReference type="ARBA" id="ARBA00022723"/>
    </source>
</evidence>
<reference evidence="7 8" key="1">
    <citation type="journal article" date="2024" name="G3 (Bethesda)">
        <title>Genome assembly of Hibiscus sabdariffa L. provides insights into metabolisms of medicinal natural products.</title>
        <authorList>
            <person name="Kim T."/>
        </authorList>
    </citation>
    <scope>NUCLEOTIDE SEQUENCE [LARGE SCALE GENOMIC DNA]</scope>
    <source>
        <strain evidence="7">TK-2024</strain>
        <tissue evidence="7">Old leaves</tissue>
    </source>
</reference>
<organism evidence="7 8">
    <name type="scientific">Hibiscus sabdariffa</name>
    <name type="common">roselle</name>
    <dbReference type="NCBI Taxonomy" id="183260"/>
    <lineage>
        <taxon>Eukaryota</taxon>
        <taxon>Viridiplantae</taxon>
        <taxon>Streptophyta</taxon>
        <taxon>Embryophyta</taxon>
        <taxon>Tracheophyta</taxon>
        <taxon>Spermatophyta</taxon>
        <taxon>Magnoliopsida</taxon>
        <taxon>eudicotyledons</taxon>
        <taxon>Gunneridae</taxon>
        <taxon>Pentapetalae</taxon>
        <taxon>rosids</taxon>
        <taxon>malvids</taxon>
        <taxon>Malvales</taxon>
        <taxon>Malvaceae</taxon>
        <taxon>Malvoideae</taxon>
        <taxon>Hibiscus</taxon>
    </lineage>
</organism>
<accession>A0ABR2E7W3</accession>
<dbReference type="Gene3D" id="3.30.40.10">
    <property type="entry name" value="Zinc/RING finger domain, C3HC4 (zinc finger)"/>
    <property type="match status" value="1"/>
</dbReference>
<protein>
    <recommendedName>
        <fullName evidence="6">TRAF-type domain-containing protein</fullName>
    </recommendedName>
</protein>
<dbReference type="SUPFAM" id="SSF49599">
    <property type="entry name" value="TRAF domain-like"/>
    <property type="match status" value="1"/>
</dbReference>
<proteinExistence type="predicted"/>
<keyword evidence="1 4" id="KW-0479">Metal-binding</keyword>
<feature type="zinc finger region" description="TRAF-type" evidence="4">
    <location>
        <begin position="72"/>
        <end position="106"/>
    </location>
</feature>
<feature type="region of interest" description="Disordered" evidence="5">
    <location>
        <begin position="224"/>
        <end position="244"/>
    </location>
</feature>
<evidence type="ECO:0000256" key="4">
    <source>
        <dbReference type="PROSITE-ProRule" id="PRU00207"/>
    </source>
</evidence>
<feature type="domain" description="TRAF-type" evidence="6">
    <location>
        <begin position="72"/>
        <end position="106"/>
    </location>
</feature>
<dbReference type="EMBL" id="JBBPBM010000019">
    <property type="protein sequence ID" value="KAK8554108.1"/>
    <property type="molecule type" value="Genomic_DNA"/>
</dbReference>
<feature type="compositionally biased region" description="Basic and acidic residues" evidence="5">
    <location>
        <begin position="230"/>
        <end position="244"/>
    </location>
</feature>
<dbReference type="PROSITE" id="PS50145">
    <property type="entry name" value="ZF_TRAF"/>
    <property type="match status" value="1"/>
</dbReference>
<dbReference type="InterPro" id="IPR001293">
    <property type="entry name" value="Znf_TRAF"/>
</dbReference>
<evidence type="ECO:0000256" key="5">
    <source>
        <dbReference type="SAM" id="MobiDB-lite"/>
    </source>
</evidence>
<evidence type="ECO:0000256" key="3">
    <source>
        <dbReference type="ARBA" id="ARBA00022833"/>
    </source>
</evidence>
<sequence length="244" mass="27178">MEIHGFWSIDKREEIAQALLKNVDLKNEFHCGMKFNSADELAQHMPTCKYGPRTSQNEGCQARFSASQVEKHDSVCPFKTLPCEQKCSASLMRREMDRHCIIDEACELPFLFTTIFSSIQKYSTKLANIRDVRSLTYKVKDLHAKVGPLKVGATNKVDEATMTIAKVEFLEANDTNKFTEKGAGAKAIAKQQSLINTTTNKGNEALETTEAKLLLKTVSEATMENSAKSAEGKFRPSEVSTAEK</sequence>